<keyword evidence="9" id="KW-1185">Reference proteome</keyword>
<comment type="subcellular location">
    <subcellularLocation>
        <location evidence="1">Cell membrane</location>
        <topology evidence="1">Multi-pass membrane protein</topology>
    </subcellularLocation>
</comment>
<evidence type="ECO:0000256" key="2">
    <source>
        <dbReference type="ARBA" id="ARBA00022692"/>
    </source>
</evidence>
<dbReference type="Proteomes" id="UP000676325">
    <property type="component" value="Unassembled WGS sequence"/>
</dbReference>
<feature type="compositionally biased region" description="Basic and acidic residues" evidence="5">
    <location>
        <begin position="1"/>
        <end position="10"/>
    </location>
</feature>
<feature type="transmembrane region" description="Helical" evidence="6">
    <location>
        <begin position="358"/>
        <end position="377"/>
    </location>
</feature>
<organism evidence="8 9">
    <name type="scientific">Actinospica acidithermotolerans</name>
    <dbReference type="NCBI Taxonomy" id="2828514"/>
    <lineage>
        <taxon>Bacteria</taxon>
        <taxon>Bacillati</taxon>
        <taxon>Actinomycetota</taxon>
        <taxon>Actinomycetes</taxon>
        <taxon>Catenulisporales</taxon>
        <taxon>Actinospicaceae</taxon>
        <taxon>Actinospica</taxon>
    </lineage>
</organism>
<sequence>MGKPRTEAAHLTDSPAPASAPANRPLTNATVLLLAIAIGSTVANLYYAQPLLAYVRDDLHLSSAGAGLTVTVTQFGYALGLILAVPLGDLLERRRLVTVMCCLNAATLAVCGTSSTGSVFYVTSALIGVFAATAQILVAFSADLASPEQRGRVVGTVMSGLLLGILAARTVSGYLAQFGGWRSVYWFAAGLMLLLALILRFRLPRGSVSTDIRYGALLRSVLALMREEPLLRIRAVYGALAFAGFSTLWAPLGLMLAGSPHYLSTGLIGLFGLAGMAGALAAPLAGRNADRGGAGRMTILSAVLLTAAWLPAAFARTSIPLLVLGIVVFDFACQSMHITNQSEIYRLRPDARSRLTSAYMTCYFAGGVIGSALASVIYAADGWSGVCALGAGFGACTVLLWGWQTLRVRSAS</sequence>
<dbReference type="InterPro" id="IPR011701">
    <property type="entry name" value="MFS"/>
</dbReference>
<reference evidence="8" key="1">
    <citation type="submission" date="2021-04" db="EMBL/GenBank/DDBJ databases">
        <title>Genome based classification of Actinospica acidithermotolerans sp. nov., an actinobacterium isolated from an Indonesian hot spring.</title>
        <authorList>
            <person name="Kusuma A.B."/>
            <person name="Putra K.E."/>
            <person name="Nafisah S."/>
            <person name="Loh J."/>
            <person name="Nouioui I."/>
            <person name="Goodfellow M."/>
        </authorList>
    </citation>
    <scope>NUCLEOTIDE SEQUENCE</scope>
    <source>
        <strain evidence="8">MGRD01-02</strain>
    </source>
</reference>
<evidence type="ECO:0000256" key="6">
    <source>
        <dbReference type="SAM" id="Phobius"/>
    </source>
</evidence>
<evidence type="ECO:0000256" key="4">
    <source>
        <dbReference type="ARBA" id="ARBA00023136"/>
    </source>
</evidence>
<feature type="transmembrane region" description="Helical" evidence="6">
    <location>
        <begin position="235"/>
        <end position="256"/>
    </location>
</feature>
<feature type="transmembrane region" description="Helical" evidence="6">
    <location>
        <begin position="383"/>
        <end position="403"/>
    </location>
</feature>
<evidence type="ECO:0000256" key="5">
    <source>
        <dbReference type="SAM" id="MobiDB-lite"/>
    </source>
</evidence>
<dbReference type="PANTHER" id="PTHR42910:SF1">
    <property type="entry name" value="MAJOR FACILITATOR SUPERFAMILY (MFS) PROFILE DOMAIN-CONTAINING PROTEIN"/>
    <property type="match status" value="1"/>
</dbReference>
<evidence type="ECO:0000256" key="3">
    <source>
        <dbReference type="ARBA" id="ARBA00022989"/>
    </source>
</evidence>
<dbReference type="Gene3D" id="1.20.1250.20">
    <property type="entry name" value="MFS general substrate transporter like domains"/>
    <property type="match status" value="1"/>
</dbReference>
<feature type="transmembrane region" description="Helical" evidence="6">
    <location>
        <begin position="262"/>
        <end position="285"/>
    </location>
</feature>
<proteinExistence type="predicted"/>
<dbReference type="PROSITE" id="PS50850">
    <property type="entry name" value="MFS"/>
    <property type="match status" value="1"/>
</dbReference>
<evidence type="ECO:0000259" key="7">
    <source>
        <dbReference type="PROSITE" id="PS50850"/>
    </source>
</evidence>
<accession>A0A941IFZ3</accession>
<feature type="transmembrane region" description="Helical" evidence="6">
    <location>
        <begin position="297"/>
        <end position="315"/>
    </location>
</feature>
<dbReference type="RefSeq" id="WP_212518021.1">
    <property type="nucleotide sequence ID" value="NZ_JAGSOH010000024.1"/>
</dbReference>
<dbReference type="PANTHER" id="PTHR42910">
    <property type="entry name" value="TRANSPORTER SCO4007-RELATED"/>
    <property type="match status" value="1"/>
</dbReference>
<feature type="transmembrane region" description="Helical" evidence="6">
    <location>
        <begin position="29"/>
        <end position="47"/>
    </location>
</feature>
<protein>
    <submittedName>
        <fullName evidence="8">MFS transporter</fullName>
    </submittedName>
</protein>
<feature type="domain" description="Major facilitator superfamily (MFS) profile" evidence="7">
    <location>
        <begin position="28"/>
        <end position="412"/>
    </location>
</feature>
<dbReference type="GO" id="GO:0022857">
    <property type="term" value="F:transmembrane transporter activity"/>
    <property type="evidence" value="ECO:0007669"/>
    <property type="project" value="InterPro"/>
</dbReference>
<feature type="region of interest" description="Disordered" evidence="5">
    <location>
        <begin position="1"/>
        <end position="22"/>
    </location>
</feature>
<feature type="transmembrane region" description="Helical" evidence="6">
    <location>
        <begin position="59"/>
        <end position="84"/>
    </location>
</feature>
<keyword evidence="2 6" id="KW-0812">Transmembrane</keyword>
<name>A0A941IFZ3_9ACTN</name>
<dbReference type="InterPro" id="IPR020846">
    <property type="entry name" value="MFS_dom"/>
</dbReference>
<feature type="transmembrane region" description="Helical" evidence="6">
    <location>
        <begin position="153"/>
        <end position="172"/>
    </location>
</feature>
<comment type="caution">
    <text evidence="8">The sequence shown here is derived from an EMBL/GenBank/DDBJ whole genome shotgun (WGS) entry which is preliminary data.</text>
</comment>
<feature type="transmembrane region" description="Helical" evidence="6">
    <location>
        <begin position="96"/>
        <end position="115"/>
    </location>
</feature>
<keyword evidence="4 6" id="KW-0472">Membrane</keyword>
<feature type="transmembrane region" description="Helical" evidence="6">
    <location>
        <begin position="184"/>
        <end position="203"/>
    </location>
</feature>
<feature type="transmembrane region" description="Helical" evidence="6">
    <location>
        <begin position="321"/>
        <end position="338"/>
    </location>
</feature>
<dbReference type="InterPro" id="IPR036259">
    <property type="entry name" value="MFS_trans_sf"/>
</dbReference>
<keyword evidence="3 6" id="KW-1133">Transmembrane helix</keyword>
<dbReference type="CDD" id="cd17324">
    <property type="entry name" value="MFS_NepI_like"/>
    <property type="match status" value="1"/>
</dbReference>
<evidence type="ECO:0000256" key="1">
    <source>
        <dbReference type="ARBA" id="ARBA00004651"/>
    </source>
</evidence>
<evidence type="ECO:0000313" key="9">
    <source>
        <dbReference type="Proteomes" id="UP000676325"/>
    </source>
</evidence>
<feature type="transmembrane region" description="Helical" evidence="6">
    <location>
        <begin position="121"/>
        <end position="141"/>
    </location>
</feature>
<dbReference type="AlphaFoldDB" id="A0A941IFZ3"/>
<dbReference type="GO" id="GO:0005886">
    <property type="term" value="C:plasma membrane"/>
    <property type="evidence" value="ECO:0007669"/>
    <property type="project" value="UniProtKB-SubCell"/>
</dbReference>
<dbReference type="SUPFAM" id="SSF103473">
    <property type="entry name" value="MFS general substrate transporter"/>
    <property type="match status" value="1"/>
</dbReference>
<gene>
    <name evidence="8" type="ORF">KDK95_11225</name>
</gene>
<evidence type="ECO:0000313" key="8">
    <source>
        <dbReference type="EMBL" id="MBR7826875.1"/>
    </source>
</evidence>
<dbReference type="Pfam" id="PF07690">
    <property type="entry name" value="MFS_1"/>
    <property type="match status" value="1"/>
</dbReference>
<dbReference type="EMBL" id="JAGSOH010000024">
    <property type="protein sequence ID" value="MBR7826875.1"/>
    <property type="molecule type" value="Genomic_DNA"/>
</dbReference>